<proteinExistence type="predicted"/>
<evidence type="ECO:0000313" key="3">
    <source>
        <dbReference type="Proteomes" id="UP000054978"/>
    </source>
</evidence>
<dbReference type="EMBL" id="FCOB02000041">
    <property type="protein sequence ID" value="SAK99611.1"/>
    <property type="molecule type" value="Genomic_DNA"/>
</dbReference>
<comment type="caution">
    <text evidence="2">The sequence shown here is derived from an EMBL/GenBank/DDBJ whole genome shotgun (WGS) entry which is preliminary data.</text>
</comment>
<keyword evidence="3" id="KW-1185">Reference proteome</keyword>
<gene>
    <name evidence="2" type="ORF">AWB83_06110</name>
</gene>
<dbReference type="AlphaFoldDB" id="A0A158DY81"/>
<evidence type="ECO:0000313" key="2">
    <source>
        <dbReference type="EMBL" id="SAK99611.1"/>
    </source>
</evidence>
<name>A0A158DY81_9BURK</name>
<feature type="compositionally biased region" description="Basic residues" evidence="1">
    <location>
        <begin position="67"/>
        <end position="108"/>
    </location>
</feature>
<feature type="region of interest" description="Disordered" evidence="1">
    <location>
        <begin position="47"/>
        <end position="128"/>
    </location>
</feature>
<dbReference type="STRING" id="1777144.AWB83_06110"/>
<dbReference type="Proteomes" id="UP000054978">
    <property type="component" value="Unassembled WGS sequence"/>
</dbReference>
<accession>A0A158DY81</accession>
<organism evidence="2 3">
    <name type="scientific">Caballeronia ptereochthonis</name>
    <dbReference type="NCBI Taxonomy" id="1777144"/>
    <lineage>
        <taxon>Bacteria</taxon>
        <taxon>Pseudomonadati</taxon>
        <taxon>Pseudomonadota</taxon>
        <taxon>Betaproteobacteria</taxon>
        <taxon>Burkholderiales</taxon>
        <taxon>Burkholderiaceae</taxon>
        <taxon>Caballeronia</taxon>
    </lineage>
</organism>
<reference evidence="2" key="1">
    <citation type="submission" date="2016-01" db="EMBL/GenBank/DDBJ databases">
        <authorList>
            <person name="Peeters C."/>
        </authorList>
    </citation>
    <scope>NUCLEOTIDE SEQUENCE [LARGE SCALE GENOMIC DNA]</scope>
    <source>
        <strain evidence="2">LMG 29326</strain>
    </source>
</reference>
<sequence length="205" mass="23129">MRLKKMKRQATSSRFGAYLVYGAKIETLSKRPRWIVRIVEESRVCSAHQQAPPGHVRSSPSPEQVHLRRRRGARRAWLVRRPGRTRGSHPSARRSPGRGHARAGRVRPHPAPIGCLCRESPSRGPGRRLRTERAPALIAAEQASPVVPLERLRVPHEPDGSWEQFRAPRDACLLNASNDYDAIQSWLSSHGSGATQRAYRERRNA</sequence>
<evidence type="ECO:0000256" key="1">
    <source>
        <dbReference type="SAM" id="MobiDB-lite"/>
    </source>
</evidence>
<protein>
    <submittedName>
        <fullName evidence="2">Phage integrase family protein</fullName>
    </submittedName>
</protein>